<keyword evidence="2" id="KW-1185">Reference proteome</keyword>
<organism evidence="1 2">
    <name type="scientific">Nyctereutes procyonoides</name>
    <name type="common">Raccoon dog</name>
    <name type="synonym">Canis procyonoides</name>
    <dbReference type="NCBI Taxonomy" id="34880"/>
    <lineage>
        <taxon>Eukaryota</taxon>
        <taxon>Metazoa</taxon>
        <taxon>Chordata</taxon>
        <taxon>Craniata</taxon>
        <taxon>Vertebrata</taxon>
        <taxon>Euteleostomi</taxon>
        <taxon>Mammalia</taxon>
        <taxon>Eutheria</taxon>
        <taxon>Laurasiatheria</taxon>
        <taxon>Carnivora</taxon>
        <taxon>Caniformia</taxon>
        <taxon>Canidae</taxon>
        <taxon>Nyctereutes</taxon>
    </lineage>
</organism>
<dbReference type="EMBL" id="CAJHUB010000760">
    <property type="protein sequence ID" value="CAD7685028.1"/>
    <property type="molecule type" value="Genomic_DNA"/>
</dbReference>
<name>A0A811Z5R5_NYCPR</name>
<comment type="caution">
    <text evidence="1">The sequence shown here is derived from an EMBL/GenBank/DDBJ whole genome shotgun (WGS) entry which is preliminary data.</text>
</comment>
<dbReference type="AlphaFoldDB" id="A0A811Z5R5"/>
<dbReference type="Proteomes" id="UP000645828">
    <property type="component" value="Unassembled WGS sequence"/>
</dbReference>
<reference evidence="1" key="1">
    <citation type="submission" date="2020-12" db="EMBL/GenBank/DDBJ databases">
        <authorList>
            <consortium name="Molecular Ecology Group"/>
        </authorList>
    </citation>
    <scope>NUCLEOTIDE SEQUENCE</scope>
    <source>
        <strain evidence="1">TBG_1078</strain>
    </source>
</reference>
<accession>A0A811Z5R5</accession>
<evidence type="ECO:0000313" key="2">
    <source>
        <dbReference type="Proteomes" id="UP000645828"/>
    </source>
</evidence>
<protein>
    <submittedName>
        <fullName evidence="1">(raccoon dog) hypothetical protein</fullName>
    </submittedName>
</protein>
<gene>
    <name evidence="1" type="ORF">NYPRO_LOCUS17821</name>
</gene>
<evidence type="ECO:0000313" key="1">
    <source>
        <dbReference type="EMBL" id="CAD7685028.1"/>
    </source>
</evidence>
<sequence length="139" mass="16299">MMEPFIHYELNVTPGRGKRKRWMQKFVEIATELEVESENMNELLQSHDKTLTDEELLLRGSKDKHFLEMETTRGEDAVKIVEMTTKDLEYYINLVDKVAAKTEKIDSNFECSSVGGKWYQTASYDTEELFLKGRSQFLF</sequence>
<proteinExistence type="predicted"/>